<gene>
    <name evidence="7 10" type="primary">minC</name>
    <name evidence="10" type="ORF">CLCY_2c03040</name>
</gene>
<keyword evidence="3 7" id="KW-0717">Septation</keyword>
<evidence type="ECO:0000313" key="11">
    <source>
        <dbReference type="Proteomes" id="UP000036756"/>
    </source>
</evidence>
<dbReference type="NCBIfam" id="TIGR01222">
    <property type="entry name" value="minC"/>
    <property type="match status" value="1"/>
</dbReference>
<dbReference type="PANTHER" id="PTHR34108">
    <property type="entry name" value="SEPTUM SITE-DETERMINING PROTEIN MINC"/>
    <property type="match status" value="1"/>
</dbReference>
<evidence type="ECO:0000256" key="3">
    <source>
        <dbReference type="ARBA" id="ARBA00023210"/>
    </source>
</evidence>
<dbReference type="GO" id="GO:1901891">
    <property type="term" value="P:regulation of cell septum assembly"/>
    <property type="evidence" value="ECO:0007669"/>
    <property type="project" value="InterPro"/>
</dbReference>
<organism evidence="10 11">
    <name type="scientific">Clostridium cylindrosporum DSM 605</name>
    <dbReference type="NCBI Taxonomy" id="1121307"/>
    <lineage>
        <taxon>Bacteria</taxon>
        <taxon>Bacillati</taxon>
        <taxon>Bacillota</taxon>
        <taxon>Clostridia</taxon>
        <taxon>Eubacteriales</taxon>
        <taxon>Clostridiaceae</taxon>
        <taxon>Clostridium</taxon>
    </lineage>
</organism>
<evidence type="ECO:0000256" key="1">
    <source>
        <dbReference type="ARBA" id="ARBA00006291"/>
    </source>
</evidence>
<dbReference type="Gene3D" id="2.160.20.70">
    <property type="match status" value="1"/>
</dbReference>
<keyword evidence="4 7" id="KW-0131">Cell cycle</keyword>
<dbReference type="GO" id="GO:0000902">
    <property type="term" value="P:cell morphogenesis"/>
    <property type="evidence" value="ECO:0007669"/>
    <property type="project" value="InterPro"/>
</dbReference>
<dbReference type="InterPro" id="IPR016098">
    <property type="entry name" value="CAP/MinC_C"/>
</dbReference>
<evidence type="ECO:0000256" key="7">
    <source>
        <dbReference type="HAMAP-Rule" id="MF_00267"/>
    </source>
</evidence>
<dbReference type="Proteomes" id="UP000036756">
    <property type="component" value="Unassembled WGS sequence"/>
</dbReference>
<reference evidence="10 11" key="1">
    <citation type="submission" date="2015-06" db="EMBL/GenBank/DDBJ databases">
        <title>Draft genome sequence of the purine-degrading Clostridium cylindrosporum HC-1 (DSM 605).</title>
        <authorList>
            <person name="Poehlein A."/>
            <person name="Schiel-Bengelsdorf B."/>
            <person name="Bengelsdorf F."/>
            <person name="Daniel R."/>
            <person name="Duerre P."/>
        </authorList>
    </citation>
    <scope>NUCLEOTIDE SEQUENCE [LARGE SCALE GENOMIC DNA]</scope>
    <source>
        <strain evidence="10 11">DSM 605</strain>
    </source>
</reference>
<dbReference type="Gene3D" id="3.30.160.540">
    <property type="match status" value="1"/>
</dbReference>
<dbReference type="GO" id="GO:0051302">
    <property type="term" value="P:regulation of cell division"/>
    <property type="evidence" value="ECO:0007669"/>
    <property type="project" value="InterPro"/>
</dbReference>
<evidence type="ECO:0000256" key="5">
    <source>
        <dbReference type="ARBA" id="ARBA00025606"/>
    </source>
</evidence>
<dbReference type="Pfam" id="PF03775">
    <property type="entry name" value="MinC_C"/>
    <property type="match status" value="1"/>
</dbReference>
<evidence type="ECO:0000256" key="4">
    <source>
        <dbReference type="ARBA" id="ARBA00023306"/>
    </source>
</evidence>
<sequence length="209" mass="23362">MSNVTIKGSKNGIIIYINSNDFQLVKQDIIEKIERGKNFFIGSEIWITNGEANLSYEDLRSIRDSLKEQYNINADIKKESKVEEPEEKIFQGIYEGRTKFYKSTIRSGQKVNYDGNIIIIGDVNSGAEVMAAGNIIVLGVLRGIAHAGATGNKKAIVAAYSLKPTQLRIASLITRAPDDEKYSKTNIPEVAKIKDDIIIIEPYLPNKYF</sequence>
<dbReference type="InterPro" id="IPR013033">
    <property type="entry name" value="MinC"/>
</dbReference>
<keyword evidence="11" id="KW-1185">Reference proteome</keyword>
<dbReference type="EMBL" id="LFVU01000027">
    <property type="protein sequence ID" value="KMT21542.1"/>
    <property type="molecule type" value="Genomic_DNA"/>
</dbReference>
<dbReference type="HAMAP" id="MF_00267">
    <property type="entry name" value="MinC"/>
    <property type="match status" value="1"/>
</dbReference>
<dbReference type="AlphaFoldDB" id="A0A0J8D6R7"/>
<keyword evidence="2 7" id="KW-0132">Cell division</keyword>
<dbReference type="SUPFAM" id="SSF63848">
    <property type="entry name" value="Cell-division inhibitor MinC, C-terminal domain"/>
    <property type="match status" value="1"/>
</dbReference>
<protein>
    <recommendedName>
        <fullName evidence="7">Probable septum site-determining protein MinC</fullName>
    </recommendedName>
</protein>
<proteinExistence type="inferred from homology"/>
<comment type="function">
    <text evidence="5 7">Cell division inhibitor that blocks the formation of polar Z ring septums. Rapidly oscillates between the poles of the cell to destabilize FtsZ filaments that have formed before they mature into polar Z rings. Prevents FtsZ polymerization.</text>
</comment>
<comment type="similarity">
    <text evidence="1 7">Belongs to the MinC family.</text>
</comment>
<comment type="subunit">
    <text evidence="6 7">Interacts with MinD and FtsZ.</text>
</comment>
<dbReference type="OrthoDB" id="9790810at2"/>
<feature type="domain" description="Septum formation inhibitor MinC C-terminal" evidence="8">
    <location>
        <begin position="101"/>
        <end position="200"/>
    </location>
</feature>
<dbReference type="InterPro" id="IPR005526">
    <property type="entry name" value="Septum_form_inhib_MinC_C"/>
</dbReference>
<dbReference type="PANTHER" id="PTHR34108:SF1">
    <property type="entry name" value="SEPTUM SITE-DETERMINING PROTEIN MINC"/>
    <property type="match status" value="1"/>
</dbReference>
<evidence type="ECO:0000259" key="8">
    <source>
        <dbReference type="Pfam" id="PF03775"/>
    </source>
</evidence>
<evidence type="ECO:0000256" key="2">
    <source>
        <dbReference type="ARBA" id="ARBA00022618"/>
    </source>
</evidence>
<comment type="caution">
    <text evidence="10">The sequence shown here is derived from an EMBL/GenBank/DDBJ whole genome shotgun (WGS) entry which is preliminary data.</text>
</comment>
<dbReference type="GO" id="GO:0000917">
    <property type="term" value="P:division septum assembly"/>
    <property type="evidence" value="ECO:0007669"/>
    <property type="project" value="UniProtKB-KW"/>
</dbReference>
<dbReference type="RefSeq" id="WP_048570970.1">
    <property type="nucleotide sequence ID" value="NZ_LFVU01000027.1"/>
</dbReference>
<evidence type="ECO:0000256" key="6">
    <source>
        <dbReference type="ARBA" id="ARBA00046874"/>
    </source>
</evidence>
<accession>A0A0J8D6R7</accession>
<dbReference type="InterPro" id="IPR036145">
    <property type="entry name" value="MinC_C_sf"/>
</dbReference>
<name>A0A0J8D6R7_CLOCY</name>
<dbReference type="InterPro" id="IPR007874">
    <property type="entry name" value="MinC_N"/>
</dbReference>
<dbReference type="PATRIC" id="fig|1121307.3.peg.1160"/>
<evidence type="ECO:0000259" key="9">
    <source>
        <dbReference type="Pfam" id="PF05209"/>
    </source>
</evidence>
<feature type="domain" description="Septum formation inhibitor MinC N-terminal" evidence="9">
    <location>
        <begin position="4"/>
        <end position="69"/>
    </location>
</feature>
<dbReference type="STRING" id="1121307.CLCY_2c03040"/>
<dbReference type="Pfam" id="PF05209">
    <property type="entry name" value="MinC_N"/>
    <property type="match status" value="1"/>
</dbReference>
<evidence type="ECO:0000313" key="10">
    <source>
        <dbReference type="EMBL" id="KMT21542.1"/>
    </source>
</evidence>